<feature type="transmembrane region" description="Helical" evidence="4">
    <location>
        <begin position="146"/>
        <end position="167"/>
    </location>
</feature>
<comment type="caution">
    <text evidence="6">The sequence shown here is derived from an EMBL/GenBank/DDBJ whole genome shotgun (WGS) entry which is preliminary data.</text>
</comment>
<name>A0A4Q7PIC5_9FLAO</name>
<evidence type="ECO:0000256" key="1">
    <source>
        <dbReference type="ARBA" id="ARBA00023015"/>
    </source>
</evidence>
<gene>
    <name evidence="6" type="ORF">EV197_1598</name>
</gene>
<keyword evidence="2" id="KW-0238">DNA-binding</keyword>
<feature type="transmembrane region" description="Helical" evidence="4">
    <location>
        <begin position="210"/>
        <end position="230"/>
    </location>
</feature>
<dbReference type="PANTHER" id="PTHR43280:SF29">
    <property type="entry name" value="ARAC-FAMILY TRANSCRIPTIONAL REGULATOR"/>
    <property type="match status" value="1"/>
</dbReference>
<sequence length="518" mass="60316">MKIKFIFYKTPLLQFCLWLCFLFFVNMVSANPVEIPNDSFDAANLKANGNSIKPEVNYKKLALYNAKLGNAEKTAYYLENYIKSNADISFINNTAFDAMQEDKSFRLLKDKYFVKVDFWSLFCLYVGFIGIFVFSVLILKQGGDLIARLLIASFLMLHSLFIIRISAYMANYDYRFPHALYITAAFSFLYGPIIYFYFKRTLEGYTFRKIDLIHLAPTLLFIILLFPVYSLPEEEKLLMILNNERPFMELIAGLKVLSIGIYAAMAIRLFLKSQKQQYKFTSSQRRWQKHIIIFSLLYLVSYTIYVLLLKDVFLKGFFFHLQIISMSLIVLYISYYSTLNFTAISTTNRSIKFDDKSGKELNIAPIPAISLNEGVGDIVKNKTKIPSNRKVSSKKYKKSNLTRTQVKELKKKLLFLMDEEKVYRINDLTLPKLANLLGTSRNSTSQIINESFGLNFFELINRYRIEEAKEIFKSENDVNIIDVAYEVGYNNKVTFNKSFKRYCNITPTEYIRSKISMN</sequence>
<dbReference type="PANTHER" id="PTHR43280">
    <property type="entry name" value="ARAC-FAMILY TRANSCRIPTIONAL REGULATOR"/>
    <property type="match status" value="1"/>
</dbReference>
<protein>
    <submittedName>
        <fullName evidence="6">Helix-turn-helix protein</fullName>
    </submittedName>
</protein>
<proteinExistence type="predicted"/>
<feature type="domain" description="HTH araC/xylS-type" evidence="5">
    <location>
        <begin position="411"/>
        <end position="513"/>
    </location>
</feature>
<dbReference type="Proteomes" id="UP000292262">
    <property type="component" value="Unassembled WGS sequence"/>
</dbReference>
<dbReference type="GO" id="GO:0003700">
    <property type="term" value="F:DNA-binding transcription factor activity"/>
    <property type="evidence" value="ECO:0007669"/>
    <property type="project" value="InterPro"/>
</dbReference>
<dbReference type="Pfam" id="PF12833">
    <property type="entry name" value="HTH_18"/>
    <property type="match status" value="1"/>
</dbReference>
<dbReference type="SMART" id="SM00342">
    <property type="entry name" value="HTH_ARAC"/>
    <property type="match status" value="1"/>
</dbReference>
<keyword evidence="7" id="KW-1185">Reference proteome</keyword>
<evidence type="ECO:0000313" key="7">
    <source>
        <dbReference type="Proteomes" id="UP000292262"/>
    </source>
</evidence>
<accession>A0A4Q7PIC5</accession>
<evidence type="ECO:0000259" key="5">
    <source>
        <dbReference type="PROSITE" id="PS01124"/>
    </source>
</evidence>
<dbReference type="Gene3D" id="1.10.10.60">
    <property type="entry name" value="Homeodomain-like"/>
    <property type="match status" value="2"/>
</dbReference>
<feature type="transmembrane region" description="Helical" evidence="4">
    <location>
        <begin position="314"/>
        <end position="335"/>
    </location>
</feature>
<dbReference type="InterPro" id="IPR018060">
    <property type="entry name" value="HTH_AraC"/>
</dbReference>
<organism evidence="6 7">
    <name type="scientific">Aquimarina brevivitae</name>
    <dbReference type="NCBI Taxonomy" id="323412"/>
    <lineage>
        <taxon>Bacteria</taxon>
        <taxon>Pseudomonadati</taxon>
        <taxon>Bacteroidota</taxon>
        <taxon>Flavobacteriia</taxon>
        <taxon>Flavobacteriales</taxon>
        <taxon>Flavobacteriaceae</taxon>
        <taxon>Aquimarina</taxon>
    </lineage>
</organism>
<evidence type="ECO:0000256" key="3">
    <source>
        <dbReference type="ARBA" id="ARBA00023163"/>
    </source>
</evidence>
<dbReference type="AlphaFoldDB" id="A0A4Q7PIC5"/>
<evidence type="ECO:0000256" key="4">
    <source>
        <dbReference type="SAM" id="Phobius"/>
    </source>
</evidence>
<dbReference type="GO" id="GO:0043565">
    <property type="term" value="F:sequence-specific DNA binding"/>
    <property type="evidence" value="ECO:0007669"/>
    <property type="project" value="InterPro"/>
</dbReference>
<feature type="transmembrane region" description="Helical" evidence="4">
    <location>
        <begin position="291"/>
        <end position="308"/>
    </location>
</feature>
<evidence type="ECO:0000256" key="2">
    <source>
        <dbReference type="ARBA" id="ARBA00023125"/>
    </source>
</evidence>
<keyword evidence="1" id="KW-0805">Transcription regulation</keyword>
<dbReference type="OrthoDB" id="5492415at2"/>
<evidence type="ECO:0000313" key="6">
    <source>
        <dbReference type="EMBL" id="RZT00362.1"/>
    </source>
</evidence>
<dbReference type="PROSITE" id="PS01124">
    <property type="entry name" value="HTH_ARAC_FAMILY_2"/>
    <property type="match status" value="1"/>
</dbReference>
<reference evidence="6 7" key="1">
    <citation type="submission" date="2019-02" db="EMBL/GenBank/DDBJ databases">
        <title>Genomic Encyclopedia of Type Strains, Phase IV (KMG-IV): sequencing the most valuable type-strain genomes for metagenomic binning, comparative biology and taxonomic classification.</title>
        <authorList>
            <person name="Goeker M."/>
        </authorList>
    </citation>
    <scope>NUCLEOTIDE SEQUENCE [LARGE SCALE GENOMIC DNA]</scope>
    <source>
        <strain evidence="6 7">DSM 17196</strain>
    </source>
</reference>
<keyword evidence="3" id="KW-0804">Transcription</keyword>
<keyword evidence="4" id="KW-0472">Membrane</keyword>
<dbReference type="EMBL" id="SGXE01000001">
    <property type="protein sequence ID" value="RZT00362.1"/>
    <property type="molecule type" value="Genomic_DNA"/>
</dbReference>
<dbReference type="SUPFAM" id="SSF46689">
    <property type="entry name" value="Homeodomain-like"/>
    <property type="match status" value="1"/>
</dbReference>
<keyword evidence="4" id="KW-0812">Transmembrane</keyword>
<feature type="transmembrane region" description="Helical" evidence="4">
    <location>
        <begin position="250"/>
        <end position="271"/>
    </location>
</feature>
<keyword evidence="4" id="KW-1133">Transmembrane helix</keyword>
<dbReference type="InterPro" id="IPR009057">
    <property type="entry name" value="Homeodomain-like_sf"/>
</dbReference>
<feature type="transmembrane region" description="Helical" evidence="4">
    <location>
        <begin position="179"/>
        <end position="198"/>
    </location>
</feature>
<feature type="transmembrane region" description="Helical" evidence="4">
    <location>
        <begin position="118"/>
        <end position="139"/>
    </location>
</feature>